<evidence type="ECO:0000259" key="2">
    <source>
        <dbReference type="Pfam" id="PF24034"/>
    </source>
</evidence>
<keyword evidence="1" id="KW-1133">Transmembrane helix</keyword>
<reference evidence="4 5" key="1">
    <citation type="journal article" date="2016" name="ISME J.">
        <title>Chasing the elusive Euryarchaeota class WSA2: genomes reveal a uniquely fastidious methyl-reducing methanogen.</title>
        <authorList>
            <person name="Nobu M.K."/>
            <person name="Narihiro T."/>
            <person name="Kuroda K."/>
            <person name="Mei R."/>
            <person name="Liu W.T."/>
        </authorList>
    </citation>
    <scope>NUCLEOTIDE SEQUENCE [LARGE SCALE GENOMIC DNA]</scope>
    <source>
        <strain evidence="4">U1lsi0528_Bin089</strain>
    </source>
</reference>
<comment type="caution">
    <text evidence="4">The sequence shown here is derived from an EMBL/GenBank/DDBJ whole genome shotgun (WGS) entry which is preliminary data.</text>
</comment>
<dbReference type="Pfam" id="PF24036">
    <property type="entry name" value="DUF7345"/>
    <property type="match status" value="1"/>
</dbReference>
<dbReference type="InterPro" id="IPR036390">
    <property type="entry name" value="WH_DNA-bd_sf"/>
</dbReference>
<evidence type="ECO:0000313" key="5">
    <source>
        <dbReference type="Proteomes" id="UP000075578"/>
    </source>
</evidence>
<dbReference type="InterPro" id="IPR036388">
    <property type="entry name" value="WH-like_DNA-bd_sf"/>
</dbReference>
<organism evidence="4 5">
    <name type="scientific">Candidatus Methanofastidiosum methylothiophilum</name>
    <dbReference type="NCBI Taxonomy" id="1705564"/>
    <lineage>
        <taxon>Archaea</taxon>
        <taxon>Methanobacteriati</taxon>
        <taxon>Methanobacteriota</taxon>
        <taxon>Stenosarchaea group</taxon>
        <taxon>Candidatus Methanofastidiosia</taxon>
        <taxon>Candidatus Methanofastidiosales</taxon>
        <taxon>Candidatus Methanofastidiosaceae</taxon>
        <taxon>Candidatus Methanofastidiosum</taxon>
    </lineage>
</organism>
<dbReference type="InterPro" id="IPR055767">
    <property type="entry name" value="DUF7343"/>
</dbReference>
<keyword evidence="1" id="KW-0812">Transmembrane</keyword>
<name>A0A150J4I6_9EURY</name>
<feature type="transmembrane region" description="Helical" evidence="1">
    <location>
        <begin position="207"/>
        <end position="225"/>
    </location>
</feature>
<keyword evidence="1" id="KW-0472">Membrane</keyword>
<dbReference type="Proteomes" id="UP000075578">
    <property type="component" value="Unassembled WGS sequence"/>
</dbReference>
<accession>A0A150J4I6</accession>
<dbReference type="AlphaFoldDB" id="A0A150J4I6"/>
<sequence>MKKYRIAILGFFLLLFLSSIASVFCEESNSIYIKVYDDGSALWVLEKRFELVSQEDIDFFKEYTKVLEEDKEFIIQEKKESLQNIINSVAYSSGREMKIENVSLNYQIIDSINKKYGIVEMKFLWKNFSILEKDTLRIGDAFVNGNYIKEGEVLVIEYPENYSITSVIPVPNEKRARSLFWYGPKIFLENEPKAVLKKNSITNLSNILIFGVAGIIIILLAIILLKRKQRNKSPILISDQDKIIQIIKSTGGKCFQNDIVSQSGLSKSKISQIITQLEKKNLIIKEKYGKNNLIILK</sequence>
<dbReference type="Gene3D" id="1.10.10.10">
    <property type="entry name" value="Winged helix-like DNA-binding domain superfamily/Winged helix DNA-binding domain"/>
    <property type="match status" value="1"/>
</dbReference>
<gene>
    <name evidence="4" type="ORF">AMQ74_00867</name>
</gene>
<dbReference type="SUPFAM" id="SSF46785">
    <property type="entry name" value="Winged helix' DNA-binding domain"/>
    <property type="match status" value="1"/>
</dbReference>
<dbReference type="EMBL" id="LNGD01000041">
    <property type="protein sequence ID" value="KYC52102.1"/>
    <property type="molecule type" value="Genomic_DNA"/>
</dbReference>
<feature type="domain" description="DUF7343" evidence="2">
    <location>
        <begin position="236"/>
        <end position="296"/>
    </location>
</feature>
<evidence type="ECO:0000259" key="3">
    <source>
        <dbReference type="Pfam" id="PF24036"/>
    </source>
</evidence>
<proteinExistence type="predicted"/>
<protein>
    <recommendedName>
        <fullName evidence="6">MarR family protein</fullName>
    </recommendedName>
</protein>
<evidence type="ECO:0000313" key="4">
    <source>
        <dbReference type="EMBL" id="KYC52102.1"/>
    </source>
</evidence>
<evidence type="ECO:0000256" key="1">
    <source>
        <dbReference type="SAM" id="Phobius"/>
    </source>
</evidence>
<dbReference type="Pfam" id="PF24034">
    <property type="entry name" value="DUF7343"/>
    <property type="match status" value="1"/>
</dbReference>
<dbReference type="InterPro" id="IPR055769">
    <property type="entry name" value="DUF7345"/>
</dbReference>
<feature type="domain" description="DUF7345" evidence="3">
    <location>
        <begin position="33"/>
        <end position="162"/>
    </location>
</feature>
<evidence type="ECO:0008006" key="6">
    <source>
        <dbReference type="Google" id="ProtNLM"/>
    </source>
</evidence>